<name>W1WH34_9ZZZZ</name>
<proteinExistence type="predicted"/>
<organism evidence="2">
    <name type="scientific">human gut metagenome</name>
    <dbReference type="NCBI Taxonomy" id="408170"/>
    <lineage>
        <taxon>unclassified sequences</taxon>
        <taxon>metagenomes</taxon>
        <taxon>organismal metagenomes</taxon>
    </lineage>
</organism>
<accession>W1WH34</accession>
<gene>
    <name evidence="2" type="ORF">Q604_UNBc4C00052G0002</name>
</gene>
<feature type="transmembrane region" description="Helical" evidence="1">
    <location>
        <begin position="12"/>
        <end position="40"/>
    </location>
</feature>
<keyword evidence="1" id="KW-0812">Transmembrane</keyword>
<dbReference type="EMBL" id="AZMM01018833">
    <property type="protein sequence ID" value="ETJ16395.1"/>
    <property type="molecule type" value="Genomic_DNA"/>
</dbReference>
<keyword evidence="1" id="KW-0472">Membrane</keyword>
<dbReference type="AlphaFoldDB" id="W1WH34"/>
<reference evidence="2" key="1">
    <citation type="submission" date="2013-12" db="EMBL/GenBank/DDBJ databases">
        <title>A Varibaculum cambriense genome reconstructed from a premature infant gut community with otherwise low bacterial novelty that shifts toward anaerobic metabolism during the third week of life.</title>
        <authorList>
            <person name="Brown C.T."/>
            <person name="Sharon I."/>
            <person name="Thomas B.C."/>
            <person name="Castelle C.J."/>
            <person name="Morowitz M.J."/>
            <person name="Banfield J.F."/>
        </authorList>
    </citation>
    <scope>NUCLEOTIDE SEQUENCE</scope>
</reference>
<protein>
    <submittedName>
        <fullName evidence="2">Uncharacterized protein</fullName>
    </submittedName>
</protein>
<sequence>MSNRYNIHPALYIGGFAVFFSFIFGFPVGTLMGLAIGIGVSKKMKICKRVYRWRSYTIYYNWQIVDVLHCTQKAPTAGKLRGGFFYYLCFKLSYR</sequence>
<comment type="caution">
    <text evidence="2">The sequence shown here is derived from an EMBL/GenBank/DDBJ whole genome shotgun (WGS) entry which is preliminary data.</text>
</comment>
<evidence type="ECO:0000256" key="1">
    <source>
        <dbReference type="SAM" id="Phobius"/>
    </source>
</evidence>
<evidence type="ECO:0000313" key="2">
    <source>
        <dbReference type="EMBL" id="ETJ16395.1"/>
    </source>
</evidence>
<keyword evidence="1" id="KW-1133">Transmembrane helix</keyword>